<evidence type="ECO:0000313" key="22">
    <source>
        <dbReference type="Proteomes" id="UP000199627"/>
    </source>
</evidence>
<dbReference type="InterPro" id="IPR003856">
    <property type="entry name" value="LPS_length_determ_N"/>
</dbReference>
<evidence type="ECO:0000259" key="19">
    <source>
        <dbReference type="Pfam" id="PF13614"/>
    </source>
</evidence>
<evidence type="ECO:0000256" key="14">
    <source>
        <dbReference type="ARBA" id="ARBA00023137"/>
    </source>
</evidence>
<evidence type="ECO:0000259" key="18">
    <source>
        <dbReference type="Pfam" id="PF02706"/>
    </source>
</evidence>
<feature type="coiled-coil region" evidence="16">
    <location>
        <begin position="272"/>
        <end position="306"/>
    </location>
</feature>
<keyword evidence="22" id="KW-1185">Reference proteome</keyword>
<dbReference type="OrthoDB" id="9794577at2"/>
<feature type="transmembrane region" description="Helical" evidence="17">
    <location>
        <begin position="29"/>
        <end position="47"/>
    </location>
</feature>
<comment type="similarity">
    <text evidence="3">Belongs to the etk/wzc family.</text>
</comment>
<feature type="domain" description="Tyrosine-protein kinase G-rich" evidence="20">
    <location>
        <begin position="451"/>
        <end position="520"/>
    </location>
</feature>
<evidence type="ECO:0000256" key="16">
    <source>
        <dbReference type="SAM" id="Coils"/>
    </source>
</evidence>
<dbReference type="PANTHER" id="PTHR32309">
    <property type="entry name" value="TYROSINE-PROTEIN KINASE"/>
    <property type="match status" value="1"/>
</dbReference>
<dbReference type="EMBL" id="FNKL01000003">
    <property type="protein sequence ID" value="SDQ73716.1"/>
    <property type="molecule type" value="Genomic_DNA"/>
</dbReference>
<comment type="subcellular location">
    <subcellularLocation>
        <location evidence="1">Cell inner membrane</location>
        <topology evidence="1">Multi-pass membrane protein</topology>
    </subcellularLocation>
</comment>
<dbReference type="EC" id="2.7.10.2" evidence="4"/>
<dbReference type="RefSeq" id="WP_089755967.1">
    <property type="nucleotide sequence ID" value="NZ_FNKL01000003.1"/>
</dbReference>
<dbReference type="GO" id="GO:0004715">
    <property type="term" value="F:non-membrane spanning protein tyrosine kinase activity"/>
    <property type="evidence" value="ECO:0007669"/>
    <property type="project" value="UniProtKB-EC"/>
</dbReference>
<evidence type="ECO:0000256" key="5">
    <source>
        <dbReference type="ARBA" id="ARBA00022475"/>
    </source>
</evidence>
<sequence length="795" mass="89180">MDNESSQFSEVENKSIDINEIIKPYLRKWPWFILSAFIALILGYISLKFMVPVYEVQSSVLIKDAKNSTSPVGSDLGVLPDLSGFGGLKTNSIGNEIEILKSKKMMRDVIISQNLQTNIIAKGRIATIELYKETSPIEVKIISEKPNNGTNNTVNLTIEGDKLILKSEKLTKEIVTTYNKTIGLPFANIIITKNNKFNPASAKGLDIKNLELQISSLESKVSSLQGDLNVSLVTKDATVVKLTMKYPQVSKAEDILNSLVIAYNNDAILDKNSESEKTLDFIEDRIKKLSGELGDVENQKESFKAKNNLTDLETEAKINLESSAAARAKQLDVDAQLELTNALITFVNNQAQYQVFPSNVGLNNPDAMTGVSAYNQLVLQRNRLLESATPENPTVVDVTKQINSMRTSIIQSLQRNRTGLELAKNEYVGEQNKVSDKISKLPSIEKMFRSIERQQQIKENLYLLLLQKREETAISLSITAPKARVIDKAYASGIPVSPKRNVILLIALFIGLLIPFIFIYLSQLLNNKILTKHDLEKLVKAPIIAELPSLERGDSEIVQMNDITPMAEAFRILITNMNFMLPKNKKGGKVVFVTSTVKGEGKTFTSVNLALTLANPKKKVIIIGSDIRNPQLQRYNPARKGLMGLTEYLYSDQTKLEEVIHVSSFNPHLDVIYSGMIPPNPTELLSNGRYEVLLDELRSRYDYIILDTAPLLLVTDTFLIAEWADVTIYVSRSKYTEKVLTEFANKNISQNKIKNVGFVLNDVSRENLGYSNKYGYGYNNHKEQTWFEKIKNKFS</sequence>
<feature type="transmembrane region" description="Helical" evidence="17">
    <location>
        <begin position="502"/>
        <end position="521"/>
    </location>
</feature>
<dbReference type="NCBIfam" id="TIGR01007">
    <property type="entry name" value="eps_fam"/>
    <property type="match status" value="1"/>
</dbReference>
<dbReference type="Pfam" id="PF02706">
    <property type="entry name" value="Wzz"/>
    <property type="match status" value="1"/>
</dbReference>
<dbReference type="GO" id="GO:0005886">
    <property type="term" value="C:plasma membrane"/>
    <property type="evidence" value="ECO:0007669"/>
    <property type="project" value="UniProtKB-SubCell"/>
</dbReference>
<dbReference type="STRING" id="311333.SAMN05421664_2390"/>
<evidence type="ECO:0000256" key="13">
    <source>
        <dbReference type="ARBA" id="ARBA00023136"/>
    </source>
</evidence>
<evidence type="ECO:0000256" key="2">
    <source>
        <dbReference type="ARBA" id="ARBA00007316"/>
    </source>
</evidence>
<proteinExistence type="inferred from homology"/>
<dbReference type="AlphaFoldDB" id="A0A1H1DCZ6"/>
<evidence type="ECO:0000256" key="8">
    <source>
        <dbReference type="ARBA" id="ARBA00022692"/>
    </source>
</evidence>
<gene>
    <name evidence="21" type="ORF">SAMN05421664_2390</name>
</gene>
<protein>
    <recommendedName>
        <fullName evidence="4">non-specific protein-tyrosine kinase</fullName>
        <ecNumber evidence="4">2.7.10.2</ecNumber>
    </recommendedName>
</protein>
<keyword evidence="10" id="KW-0418">Kinase</keyword>
<keyword evidence="8 17" id="KW-0812">Transmembrane</keyword>
<dbReference type="Pfam" id="PF13614">
    <property type="entry name" value="AAA_31"/>
    <property type="match status" value="1"/>
</dbReference>
<dbReference type="InterPro" id="IPR027417">
    <property type="entry name" value="P-loop_NTPase"/>
</dbReference>
<evidence type="ECO:0000256" key="11">
    <source>
        <dbReference type="ARBA" id="ARBA00022840"/>
    </source>
</evidence>
<dbReference type="GO" id="GO:0005524">
    <property type="term" value="F:ATP binding"/>
    <property type="evidence" value="ECO:0007669"/>
    <property type="project" value="UniProtKB-KW"/>
</dbReference>
<dbReference type="Proteomes" id="UP000199627">
    <property type="component" value="Unassembled WGS sequence"/>
</dbReference>
<comment type="similarity">
    <text evidence="2">Belongs to the CpsD/CapB family.</text>
</comment>
<evidence type="ECO:0000256" key="10">
    <source>
        <dbReference type="ARBA" id="ARBA00022777"/>
    </source>
</evidence>
<name>A0A1H1DCZ6_9FLAO</name>
<keyword evidence="5" id="KW-1003">Cell membrane</keyword>
<feature type="domain" description="AAA" evidence="19">
    <location>
        <begin position="590"/>
        <end position="743"/>
    </location>
</feature>
<evidence type="ECO:0000259" key="20">
    <source>
        <dbReference type="Pfam" id="PF13807"/>
    </source>
</evidence>
<evidence type="ECO:0000256" key="3">
    <source>
        <dbReference type="ARBA" id="ARBA00008883"/>
    </source>
</evidence>
<evidence type="ECO:0000256" key="4">
    <source>
        <dbReference type="ARBA" id="ARBA00011903"/>
    </source>
</evidence>
<keyword evidence="11" id="KW-0067">ATP-binding</keyword>
<evidence type="ECO:0000256" key="6">
    <source>
        <dbReference type="ARBA" id="ARBA00022519"/>
    </source>
</evidence>
<dbReference type="PANTHER" id="PTHR32309:SF13">
    <property type="entry name" value="FERRIC ENTEROBACTIN TRANSPORT PROTEIN FEPE"/>
    <property type="match status" value="1"/>
</dbReference>
<dbReference type="InterPro" id="IPR032807">
    <property type="entry name" value="GNVR"/>
</dbReference>
<evidence type="ECO:0000256" key="7">
    <source>
        <dbReference type="ARBA" id="ARBA00022679"/>
    </source>
</evidence>
<organism evidence="21 22">
    <name type="scientific">Chryseobacterium soldanellicola</name>
    <dbReference type="NCBI Taxonomy" id="311333"/>
    <lineage>
        <taxon>Bacteria</taxon>
        <taxon>Pseudomonadati</taxon>
        <taxon>Bacteroidota</taxon>
        <taxon>Flavobacteriia</taxon>
        <taxon>Flavobacteriales</taxon>
        <taxon>Weeksellaceae</taxon>
        <taxon>Chryseobacterium group</taxon>
        <taxon>Chryseobacterium</taxon>
    </lineage>
</organism>
<keyword evidence="13 17" id="KW-0472">Membrane</keyword>
<feature type="domain" description="Polysaccharide chain length determinant N-terminal" evidence="18">
    <location>
        <begin position="15"/>
        <end position="111"/>
    </location>
</feature>
<evidence type="ECO:0000256" key="1">
    <source>
        <dbReference type="ARBA" id="ARBA00004429"/>
    </source>
</evidence>
<keyword evidence="16" id="KW-0175">Coiled coil</keyword>
<dbReference type="InterPro" id="IPR005702">
    <property type="entry name" value="Wzc-like_C"/>
</dbReference>
<evidence type="ECO:0000256" key="15">
    <source>
        <dbReference type="ARBA" id="ARBA00051245"/>
    </source>
</evidence>
<dbReference type="Gene3D" id="3.40.50.300">
    <property type="entry name" value="P-loop containing nucleotide triphosphate hydrolases"/>
    <property type="match status" value="1"/>
</dbReference>
<dbReference type="SUPFAM" id="SSF52540">
    <property type="entry name" value="P-loop containing nucleoside triphosphate hydrolases"/>
    <property type="match status" value="1"/>
</dbReference>
<evidence type="ECO:0000313" key="21">
    <source>
        <dbReference type="EMBL" id="SDQ73716.1"/>
    </source>
</evidence>
<keyword evidence="7" id="KW-0808">Transferase</keyword>
<keyword evidence="9" id="KW-0547">Nucleotide-binding</keyword>
<dbReference type="InterPro" id="IPR050445">
    <property type="entry name" value="Bact_polysacc_biosynth/exp"/>
</dbReference>
<comment type="catalytic activity">
    <reaction evidence="15">
        <text>L-tyrosyl-[protein] + ATP = O-phospho-L-tyrosyl-[protein] + ADP + H(+)</text>
        <dbReference type="Rhea" id="RHEA:10596"/>
        <dbReference type="Rhea" id="RHEA-COMP:10136"/>
        <dbReference type="Rhea" id="RHEA-COMP:20101"/>
        <dbReference type="ChEBI" id="CHEBI:15378"/>
        <dbReference type="ChEBI" id="CHEBI:30616"/>
        <dbReference type="ChEBI" id="CHEBI:46858"/>
        <dbReference type="ChEBI" id="CHEBI:61978"/>
        <dbReference type="ChEBI" id="CHEBI:456216"/>
        <dbReference type="EC" id="2.7.10.2"/>
    </reaction>
</comment>
<keyword evidence="6" id="KW-0997">Cell inner membrane</keyword>
<evidence type="ECO:0000256" key="9">
    <source>
        <dbReference type="ARBA" id="ARBA00022741"/>
    </source>
</evidence>
<reference evidence="22" key="1">
    <citation type="submission" date="2016-10" db="EMBL/GenBank/DDBJ databases">
        <authorList>
            <person name="Varghese N."/>
            <person name="Submissions S."/>
        </authorList>
    </citation>
    <scope>NUCLEOTIDE SEQUENCE [LARGE SCALE GENOMIC DNA]</scope>
    <source>
        <strain evidence="22">DSM 17072</strain>
    </source>
</reference>
<keyword evidence="14" id="KW-0829">Tyrosine-protein kinase</keyword>
<dbReference type="Pfam" id="PF13807">
    <property type="entry name" value="GNVR"/>
    <property type="match status" value="1"/>
</dbReference>
<dbReference type="InterPro" id="IPR025669">
    <property type="entry name" value="AAA_dom"/>
</dbReference>
<accession>A0A1H1DCZ6</accession>
<keyword evidence="12 17" id="KW-1133">Transmembrane helix</keyword>
<evidence type="ECO:0000256" key="12">
    <source>
        <dbReference type="ARBA" id="ARBA00022989"/>
    </source>
</evidence>
<evidence type="ECO:0000256" key="17">
    <source>
        <dbReference type="SAM" id="Phobius"/>
    </source>
</evidence>
<dbReference type="CDD" id="cd05387">
    <property type="entry name" value="BY-kinase"/>
    <property type="match status" value="1"/>
</dbReference>